<evidence type="ECO:0000313" key="2">
    <source>
        <dbReference type="Proteomes" id="UP000807504"/>
    </source>
</evidence>
<dbReference type="InterPro" id="IPR009072">
    <property type="entry name" value="Histone-fold"/>
</dbReference>
<gene>
    <name evidence="1" type="ORF">HNY73_006134</name>
</gene>
<reference evidence="1" key="1">
    <citation type="journal article" date="2020" name="bioRxiv">
        <title>Chromosome-level reference genome of the European wasp spider Argiope bruennichi: a resource for studies on range expansion and evolutionary adaptation.</title>
        <authorList>
            <person name="Sheffer M.M."/>
            <person name="Hoppe A."/>
            <person name="Krehenwinkel H."/>
            <person name="Uhl G."/>
            <person name="Kuss A.W."/>
            <person name="Jensen L."/>
            <person name="Jensen C."/>
            <person name="Gillespie R.G."/>
            <person name="Hoff K.J."/>
            <person name="Prost S."/>
        </authorList>
    </citation>
    <scope>NUCLEOTIDE SEQUENCE</scope>
</reference>
<sequence>MEKVIKRNFIRFAHRVEPIQSVFLEEGCEAENDVLQCFSELQMELVEDMISSACAFSKQRKSESVDPEDLLSYLGAYWNLEPLLVSDGFYRVEERTDALGSTERFQALSSHQIILTAKASRSAYHLSCSYLIFFHEYLVKHTSL</sequence>
<reference evidence="1" key="2">
    <citation type="submission" date="2020-06" db="EMBL/GenBank/DDBJ databases">
        <authorList>
            <person name="Sheffer M."/>
        </authorList>
    </citation>
    <scope>NUCLEOTIDE SEQUENCE</scope>
</reference>
<keyword evidence="2" id="KW-1185">Reference proteome</keyword>
<evidence type="ECO:0000313" key="1">
    <source>
        <dbReference type="EMBL" id="KAF8791238.1"/>
    </source>
</evidence>
<dbReference type="Gene3D" id="1.10.20.10">
    <property type="entry name" value="Histone, subunit A"/>
    <property type="match status" value="1"/>
</dbReference>
<comment type="caution">
    <text evidence="1">The sequence shown here is derived from an EMBL/GenBank/DDBJ whole genome shotgun (WGS) entry which is preliminary data.</text>
</comment>
<dbReference type="SUPFAM" id="SSF47113">
    <property type="entry name" value="Histone-fold"/>
    <property type="match status" value="1"/>
</dbReference>
<name>A0A8T0FLY3_ARGBR</name>
<organism evidence="1 2">
    <name type="scientific">Argiope bruennichi</name>
    <name type="common">Wasp spider</name>
    <name type="synonym">Aranea bruennichi</name>
    <dbReference type="NCBI Taxonomy" id="94029"/>
    <lineage>
        <taxon>Eukaryota</taxon>
        <taxon>Metazoa</taxon>
        <taxon>Ecdysozoa</taxon>
        <taxon>Arthropoda</taxon>
        <taxon>Chelicerata</taxon>
        <taxon>Arachnida</taxon>
        <taxon>Araneae</taxon>
        <taxon>Araneomorphae</taxon>
        <taxon>Entelegynae</taxon>
        <taxon>Araneoidea</taxon>
        <taxon>Araneidae</taxon>
        <taxon>Argiope</taxon>
    </lineage>
</organism>
<protein>
    <submittedName>
        <fullName evidence="1">Uncharacterized protein</fullName>
    </submittedName>
</protein>
<proteinExistence type="predicted"/>
<dbReference type="GO" id="GO:0046982">
    <property type="term" value="F:protein heterodimerization activity"/>
    <property type="evidence" value="ECO:0007669"/>
    <property type="project" value="InterPro"/>
</dbReference>
<dbReference type="EMBL" id="JABXBU010000011">
    <property type="protein sequence ID" value="KAF8791238.1"/>
    <property type="molecule type" value="Genomic_DNA"/>
</dbReference>
<dbReference type="AlphaFoldDB" id="A0A8T0FLY3"/>
<accession>A0A8T0FLY3</accession>
<dbReference type="Proteomes" id="UP000807504">
    <property type="component" value="Unassembled WGS sequence"/>
</dbReference>